<evidence type="ECO:0000256" key="1">
    <source>
        <dbReference type="SAM" id="MobiDB-lite"/>
    </source>
</evidence>
<evidence type="ECO:0000313" key="2">
    <source>
        <dbReference type="EMBL" id="KAK2976976.1"/>
    </source>
</evidence>
<dbReference type="PANTHER" id="PTHR35513">
    <property type="entry name" value="OS02G0158600 PROTEIN"/>
    <property type="match status" value="1"/>
</dbReference>
<accession>A0AA88RE30</accession>
<proteinExistence type="predicted"/>
<dbReference type="AlphaFoldDB" id="A0AA88RE30"/>
<organism evidence="2 3">
    <name type="scientific">Escallonia rubra</name>
    <dbReference type="NCBI Taxonomy" id="112253"/>
    <lineage>
        <taxon>Eukaryota</taxon>
        <taxon>Viridiplantae</taxon>
        <taxon>Streptophyta</taxon>
        <taxon>Embryophyta</taxon>
        <taxon>Tracheophyta</taxon>
        <taxon>Spermatophyta</taxon>
        <taxon>Magnoliopsida</taxon>
        <taxon>eudicotyledons</taxon>
        <taxon>Gunneridae</taxon>
        <taxon>Pentapetalae</taxon>
        <taxon>asterids</taxon>
        <taxon>campanulids</taxon>
        <taxon>Escalloniales</taxon>
        <taxon>Escalloniaceae</taxon>
        <taxon>Escallonia</taxon>
    </lineage>
</organism>
<keyword evidence="3" id="KW-1185">Reference proteome</keyword>
<sequence>MNGDGMDAHMMDTDCGGSSRPGQNDAVRGLLALARQLIDQCQPSQALQAIRFLLGGDEAVIQALDRARELHRNKVQASTAADELASLFAECAIAEALPSSSEPAESNMVDQSFESDACVTSILAETGRKQIMLDAFSNGSRNKGVSLDAFVQLLLTKSEELKEYGITESWANLTSVALMFDESNVRLQLSPLAYSRSGDQVLQTHNNTRLHWYDLVKREFRNVKVCGLPSWLYAGVCVESLVSLNGYGEESETDAFFLKNYKLVRPRKAQNVRQHF</sequence>
<feature type="compositionally biased region" description="Basic and acidic residues" evidence="1">
    <location>
        <begin position="1"/>
        <end position="12"/>
    </location>
</feature>
<dbReference type="Proteomes" id="UP001187471">
    <property type="component" value="Unassembled WGS sequence"/>
</dbReference>
<protein>
    <submittedName>
        <fullName evidence="2">Uncharacterized protein</fullName>
    </submittedName>
</protein>
<name>A0AA88RE30_9ASTE</name>
<dbReference type="PANTHER" id="PTHR35513:SF1">
    <property type="entry name" value="OS02G0158600 PROTEIN"/>
    <property type="match status" value="1"/>
</dbReference>
<gene>
    <name evidence="2" type="ORF">RJ640_020193</name>
</gene>
<reference evidence="2" key="1">
    <citation type="submission" date="2022-12" db="EMBL/GenBank/DDBJ databases">
        <title>Draft genome assemblies for two species of Escallonia (Escalloniales).</title>
        <authorList>
            <person name="Chanderbali A."/>
            <person name="Dervinis C."/>
            <person name="Anghel I."/>
            <person name="Soltis D."/>
            <person name="Soltis P."/>
            <person name="Zapata F."/>
        </authorList>
    </citation>
    <scope>NUCLEOTIDE SEQUENCE</scope>
    <source>
        <strain evidence="2">UCBG92.1500</strain>
        <tissue evidence="2">Leaf</tissue>
    </source>
</reference>
<comment type="caution">
    <text evidence="2">The sequence shown here is derived from an EMBL/GenBank/DDBJ whole genome shotgun (WGS) entry which is preliminary data.</text>
</comment>
<feature type="region of interest" description="Disordered" evidence="1">
    <location>
        <begin position="1"/>
        <end position="22"/>
    </location>
</feature>
<dbReference type="EMBL" id="JAVXUO010002020">
    <property type="protein sequence ID" value="KAK2976976.1"/>
    <property type="molecule type" value="Genomic_DNA"/>
</dbReference>
<evidence type="ECO:0000313" key="3">
    <source>
        <dbReference type="Proteomes" id="UP001187471"/>
    </source>
</evidence>